<keyword evidence="3" id="KW-1185">Reference proteome</keyword>
<organism evidence="2 3">
    <name type="scientific">Lucifera butyrica</name>
    <dbReference type="NCBI Taxonomy" id="1351585"/>
    <lineage>
        <taxon>Bacteria</taxon>
        <taxon>Bacillati</taxon>
        <taxon>Bacillota</taxon>
        <taxon>Negativicutes</taxon>
        <taxon>Veillonellales</taxon>
        <taxon>Veillonellaceae</taxon>
        <taxon>Lucifera</taxon>
    </lineage>
</organism>
<dbReference type="Proteomes" id="UP000277811">
    <property type="component" value="Unassembled WGS sequence"/>
</dbReference>
<dbReference type="PROSITE" id="PS50878">
    <property type="entry name" value="RT_POL"/>
    <property type="match status" value="1"/>
</dbReference>
<evidence type="ECO:0000259" key="1">
    <source>
        <dbReference type="PROSITE" id="PS50878"/>
    </source>
</evidence>
<dbReference type="PANTHER" id="PTHR33642">
    <property type="entry name" value="COX1/OXI3 INTRON 1 PROTEIN-RELATED"/>
    <property type="match status" value="1"/>
</dbReference>
<dbReference type="SUPFAM" id="SSF56672">
    <property type="entry name" value="DNA/RNA polymerases"/>
    <property type="match status" value="1"/>
</dbReference>
<accession>A0A498R8F9</accession>
<evidence type="ECO:0000313" key="2">
    <source>
        <dbReference type="EMBL" id="VBB06463.1"/>
    </source>
</evidence>
<proteinExistence type="predicted"/>
<dbReference type="Pfam" id="PF01348">
    <property type="entry name" value="Intron_maturas2"/>
    <property type="match status" value="1"/>
</dbReference>
<dbReference type="GO" id="GO:0006397">
    <property type="term" value="P:mRNA processing"/>
    <property type="evidence" value="ECO:0007669"/>
    <property type="project" value="InterPro"/>
</dbReference>
<dbReference type="EMBL" id="UPPP01000064">
    <property type="protein sequence ID" value="VBB06463.1"/>
    <property type="molecule type" value="Genomic_DNA"/>
</dbReference>
<dbReference type="AlphaFoldDB" id="A0A498R8F9"/>
<evidence type="ECO:0000313" key="3">
    <source>
        <dbReference type="Proteomes" id="UP000277811"/>
    </source>
</evidence>
<dbReference type="InterPro" id="IPR024937">
    <property type="entry name" value="Domain_X"/>
</dbReference>
<name>A0A498R8F9_9FIRM</name>
<reference evidence="2 3" key="1">
    <citation type="submission" date="2018-06" db="EMBL/GenBank/DDBJ databases">
        <authorList>
            <person name="Strepis N."/>
        </authorList>
    </citation>
    <scope>NUCLEOTIDE SEQUENCE [LARGE SCALE GENOMIC DNA]</scope>
    <source>
        <strain evidence="2">LUCI</strain>
    </source>
</reference>
<gene>
    <name evidence="2" type="ORF">LUCI_1695</name>
</gene>
<dbReference type="GO" id="GO:0006315">
    <property type="term" value="P:homing of group II introns"/>
    <property type="evidence" value="ECO:0007669"/>
    <property type="project" value="TreeGrafter"/>
</dbReference>
<protein>
    <submittedName>
        <fullName evidence="2">Type ii intron maturase</fullName>
    </submittedName>
</protein>
<dbReference type="InterPro" id="IPR000477">
    <property type="entry name" value="RT_dom"/>
</dbReference>
<dbReference type="Pfam" id="PF00078">
    <property type="entry name" value="RVT_1"/>
    <property type="match status" value="1"/>
</dbReference>
<dbReference type="InterPro" id="IPR043502">
    <property type="entry name" value="DNA/RNA_pol_sf"/>
</dbReference>
<feature type="domain" description="Reverse transcriptase" evidence="1">
    <location>
        <begin position="72"/>
        <end position="357"/>
    </location>
</feature>
<dbReference type="OrthoDB" id="1634086at2"/>
<dbReference type="RefSeq" id="WP_122627417.1">
    <property type="nucleotide sequence ID" value="NZ_UPPP01000064.1"/>
</dbReference>
<dbReference type="CDD" id="cd01651">
    <property type="entry name" value="RT_G2_intron"/>
    <property type="match status" value="1"/>
</dbReference>
<dbReference type="PANTHER" id="PTHR33642:SF4">
    <property type="entry name" value="COX1_OXI3 INTRON 1 PROTEIN-RELATED"/>
    <property type="match status" value="1"/>
</dbReference>
<sequence>MEQAKLMQKLEGYRRRNAANHEYVNRDLYRLFYDKDLYIIAYNSVKSNDGAETSGSDGTSLHGFCQEWVTELIAAMRAESYQPQPNKTMMIPKSNGKMRKLSFPNGKDKLIQEALRIILECIYEPTFSDRSHGFRPKRSTQSAIADVETWNGTIWFIEGDITACFDEIDHRVLESILRERINDERFLRLINKVLKAGYFDMQHNYRKGKAGNAQGSCCSPILCNIYLDKLDRFMEHIIERDTTGDYRRQNPEYARARYQYKKAISRDSDAKSVKSLRNEMNKLPSTDRYDPHFRRIRYVRYADDFLIGLIAPKAYAVELKQEIKEFLQNKLCLRLSDEKTKITHSSEHDIHFLGYVIRMGYGKHNKFQTRPFDSALRVHMNTEGILNKLRDNGMCTANGYPIGVTRLLRESPQDIIKYGNQVLRGLLTQQRGCCNFFEGWRIQYIIQYSIAKTLARKFDISLKKVFARYGNSLSINYQNAKGHARSVKMALYTSFARQKSFFSTIKSAVTSFQLPAYSLANPLSQACYICANPHRYVSMFHRKPKKKLDKPYSPIVTVMLAINRRQIPLCDPCFANVEANRLQLNQLKRR</sequence>
<dbReference type="GO" id="GO:0003964">
    <property type="term" value="F:RNA-directed DNA polymerase activity"/>
    <property type="evidence" value="ECO:0007669"/>
    <property type="project" value="TreeGrafter"/>
</dbReference>